<evidence type="ECO:0000259" key="1">
    <source>
        <dbReference type="Pfam" id="PF13518"/>
    </source>
</evidence>
<organism evidence="2">
    <name type="scientific">mine drainage metagenome</name>
    <dbReference type="NCBI Taxonomy" id="410659"/>
    <lineage>
        <taxon>unclassified sequences</taxon>
        <taxon>metagenomes</taxon>
        <taxon>ecological metagenomes</taxon>
    </lineage>
</organism>
<dbReference type="Pfam" id="PF13518">
    <property type="entry name" value="HTH_28"/>
    <property type="match status" value="1"/>
</dbReference>
<proteinExistence type="predicted"/>
<accession>T0ZA36</accession>
<dbReference type="InterPro" id="IPR009057">
    <property type="entry name" value="Homeodomain-like_sf"/>
</dbReference>
<dbReference type="AlphaFoldDB" id="T0ZA36"/>
<gene>
    <name evidence="2" type="ORF">B2A_09448</name>
</gene>
<dbReference type="EMBL" id="AUZZ01006821">
    <property type="protein sequence ID" value="EQD44831.1"/>
    <property type="molecule type" value="Genomic_DNA"/>
</dbReference>
<feature type="non-terminal residue" evidence="2">
    <location>
        <position position="62"/>
    </location>
</feature>
<comment type="caution">
    <text evidence="2">The sequence shown here is derived from an EMBL/GenBank/DDBJ whole genome shotgun (WGS) entry which is preliminary data.</text>
</comment>
<sequence length="62" mass="6844">MREDDACKLDHATLEALRIGAVQRVQEGESPGVVARAFGVGRTAIYRWLADYRRGGWGALRA</sequence>
<reference evidence="2" key="2">
    <citation type="journal article" date="2014" name="ISME J.">
        <title>Microbial stratification in low pH oxic and suboxic macroscopic growths along an acid mine drainage.</title>
        <authorList>
            <person name="Mendez-Garcia C."/>
            <person name="Mesa V."/>
            <person name="Sprenger R.R."/>
            <person name="Richter M."/>
            <person name="Diez M.S."/>
            <person name="Solano J."/>
            <person name="Bargiela R."/>
            <person name="Golyshina O.V."/>
            <person name="Manteca A."/>
            <person name="Ramos J.L."/>
            <person name="Gallego J.R."/>
            <person name="Llorente I."/>
            <person name="Martins Dos Santos V.A."/>
            <person name="Jensen O.N."/>
            <person name="Pelaez A.I."/>
            <person name="Sanchez J."/>
            <person name="Ferrer M."/>
        </authorList>
    </citation>
    <scope>NUCLEOTIDE SEQUENCE</scope>
</reference>
<name>T0ZA36_9ZZZZ</name>
<reference evidence="2" key="1">
    <citation type="submission" date="2013-08" db="EMBL/GenBank/DDBJ databases">
        <authorList>
            <person name="Mendez C."/>
            <person name="Richter M."/>
            <person name="Ferrer M."/>
            <person name="Sanchez J."/>
        </authorList>
    </citation>
    <scope>NUCLEOTIDE SEQUENCE</scope>
</reference>
<feature type="domain" description="Insertion element IS150 protein InsJ-like helix-turn-helix" evidence="1">
    <location>
        <begin position="18"/>
        <end position="61"/>
    </location>
</feature>
<dbReference type="SUPFAM" id="SSF46689">
    <property type="entry name" value="Homeodomain-like"/>
    <property type="match status" value="1"/>
</dbReference>
<dbReference type="Gene3D" id="1.10.10.10">
    <property type="entry name" value="Winged helix-like DNA-binding domain superfamily/Winged helix DNA-binding domain"/>
    <property type="match status" value="1"/>
</dbReference>
<protein>
    <recommendedName>
        <fullName evidence="1">Insertion element IS150 protein InsJ-like helix-turn-helix domain-containing protein</fullName>
    </recommendedName>
</protein>
<dbReference type="InterPro" id="IPR036388">
    <property type="entry name" value="WH-like_DNA-bd_sf"/>
</dbReference>
<evidence type="ECO:0000313" key="2">
    <source>
        <dbReference type="EMBL" id="EQD44831.1"/>
    </source>
</evidence>
<dbReference type="InterPro" id="IPR055247">
    <property type="entry name" value="InsJ-like_HTH"/>
</dbReference>